<dbReference type="RefSeq" id="XP_018664269.1">
    <property type="nucleotide sequence ID" value="XM_018802351.1"/>
</dbReference>
<dbReference type="GeneID" id="29982434"/>
<gene>
    <name evidence="2" type="ORF">TGAM01_v202995</name>
</gene>
<evidence type="ECO:0000256" key="1">
    <source>
        <dbReference type="SAM" id="MobiDB-lite"/>
    </source>
</evidence>
<evidence type="ECO:0000313" key="2">
    <source>
        <dbReference type="EMBL" id="PON27858.1"/>
    </source>
</evidence>
<dbReference type="Proteomes" id="UP000054821">
    <property type="component" value="Unassembled WGS sequence"/>
</dbReference>
<accession>A0A2P4ZU94</accession>
<sequence length="129" mass="13329">MPLGPGHRTPPGTATRAAAETRVLFSAKVAAQQFAYALRPPSLSPRLLQLECTGPEEAIIASSRALLLPSGICSYVGAAALCPPKMLRDPVFTLAFAADQNRSLPPSPTLQHTLGPTAKPTGSESAAAV</sequence>
<dbReference type="EMBL" id="JPDN02000008">
    <property type="protein sequence ID" value="PON27858.1"/>
    <property type="molecule type" value="Genomic_DNA"/>
</dbReference>
<evidence type="ECO:0000313" key="3">
    <source>
        <dbReference type="Proteomes" id="UP000054821"/>
    </source>
</evidence>
<keyword evidence="3" id="KW-1185">Reference proteome</keyword>
<name>A0A2P4ZU94_9HYPO</name>
<dbReference type="AlphaFoldDB" id="A0A2P4ZU94"/>
<proteinExistence type="predicted"/>
<comment type="caution">
    <text evidence="2">The sequence shown here is derived from an EMBL/GenBank/DDBJ whole genome shotgun (WGS) entry which is preliminary data.</text>
</comment>
<reference evidence="2 3" key="1">
    <citation type="journal article" date="2016" name="Genome Announc.">
        <title>Draft Whole-Genome Sequence of Trichoderma gamsii T6085, a Promising Biocontrol Agent of Fusarium Head Blight on Wheat.</title>
        <authorList>
            <person name="Baroncelli R."/>
            <person name="Zapparata A."/>
            <person name="Piaggeschi G."/>
            <person name="Sarrocco S."/>
            <person name="Vannacci G."/>
        </authorList>
    </citation>
    <scope>NUCLEOTIDE SEQUENCE [LARGE SCALE GENOMIC DNA]</scope>
    <source>
        <strain evidence="2 3">T6085</strain>
    </source>
</reference>
<protein>
    <submittedName>
        <fullName evidence="2">Uncharacterized protein</fullName>
    </submittedName>
</protein>
<feature type="region of interest" description="Disordered" evidence="1">
    <location>
        <begin position="102"/>
        <end position="129"/>
    </location>
</feature>
<organism evidence="2 3">
    <name type="scientific">Trichoderma gamsii</name>
    <dbReference type="NCBI Taxonomy" id="398673"/>
    <lineage>
        <taxon>Eukaryota</taxon>
        <taxon>Fungi</taxon>
        <taxon>Dikarya</taxon>
        <taxon>Ascomycota</taxon>
        <taxon>Pezizomycotina</taxon>
        <taxon>Sordariomycetes</taxon>
        <taxon>Hypocreomycetidae</taxon>
        <taxon>Hypocreales</taxon>
        <taxon>Hypocreaceae</taxon>
        <taxon>Trichoderma</taxon>
    </lineage>
</organism>